<dbReference type="GO" id="GO:0001735">
    <property type="term" value="F:prenylcysteine oxidase activity"/>
    <property type="evidence" value="ECO:0007669"/>
    <property type="project" value="InterPro"/>
</dbReference>
<keyword evidence="5" id="KW-0274">FAD</keyword>
<evidence type="ECO:0000256" key="2">
    <source>
        <dbReference type="ARBA" id="ARBA00009967"/>
    </source>
</evidence>
<sequence length="529" mass="57768">MKASFVSWLLATAWTASTTAQEQVVLSGNDGQRELPLNVAIIGAGAAGSSTAYHLAKFASATNIAVNITVFERNNYIGGRSTTVYAYNDSQHPVELGASIFVKLNTILVTAADEFNLSNSGMVSGTDDVPGAALGVWDGQKFVVKQETDGLTWWDTAKFLWRYGLAPVRTRNVVKSTTGKFSKMYEPPFFPFASLTQAVRDVELLDATSATGEEYTRKNGIGGPFAHDIIQASTRVNYAQNLKHINGLLSMVCMATEGAVSVRGGNWQIFDHMVSAAEAHRVLKTSVTGIEAQPEGGYTLGFESSALEDSARSSSQHFDSVVLAGPYQYSDMTLPRDVQHKPKKIAYVQLHVTLLTSPHLLSPAFFSMQPGEAVPKAVLTTLLPNEEPYAGPEGVGTAGFFSISLLRQITNPKTGGREYLYKIFSPSAPNSSFLCTLLGLGSDEEEDKPINELDISWLYRKVWNSYPYEIPRTEFEHIQLDEDLWYTGGMEGFISTMETNALMGRNVARLLVDREMERMGGRGGRAGMS</sequence>
<comment type="cofactor">
    <cofactor evidence="1">
        <name>FAD</name>
        <dbReference type="ChEBI" id="CHEBI:57692"/>
    </cofactor>
</comment>
<evidence type="ECO:0000256" key="6">
    <source>
        <dbReference type="ARBA" id="ARBA00023002"/>
    </source>
</evidence>
<dbReference type="InterPro" id="IPR036188">
    <property type="entry name" value="FAD/NAD-bd_sf"/>
</dbReference>
<organism evidence="10 11">
    <name type="scientific">Meristemomyces frigidus</name>
    <dbReference type="NCBI Taxonomy" id="1508187"/>
    <lineage>
        <taxon>Eukaryota</taxon>
        <taxon>Fungi</taxon>
        <taxon>Dikarya</taxon>
        <taxon>Ascomycota</taxon>
        <taxon>Pezizomycotina</taxon>
        <taxon>Dothideomycetes</taxon>
        <taxon>Dothideomycetidae</taxon>
        <taxon>Mycosphaerellales</taxon>
        <taxon>Teratosphaeriaceae</taxon>
        <taxon>Meristemomyces</taxon>
    </lineage>
</organism>
<dbReference type="Pfam" id="PF07156">
    <property type="entry name" value="Prenylcys_lyase"/>
    <property type="match status" value="1"/>
</dbReference>
<comment type="caution">
    <text evidence="10">The sequence shown here is derived from an EMBL/GenBank/DDBJ whole genome shotgun (WGS) entry which is preliminary data.</text>
</comment>
<dbReference type="PANTHER" id="PTHR15944:SF0">
    <property type="entry name" value="PRENYLCYSTEINE LYASE DOMAIN-CONTAINING PROTEIN"/>
    <property type="match status" value="1"/>
</dbReference>
<dbReference type="AlphaFoldDB" id="A0AAN7TG11"/>
<dbReference type="Gene3D" id="3.50.50.60">
    <property type="entry name" value="FAD/NAD(P)-binding domain"/>
    <property type="match status" value="1"/>
</dbReference>
<dbReference type="PANTHER" id="PTHR15944">
    <property type="entry name" value="FARNESYLCYSTEINE LYASE"/>
    <property type="match status" value="1"/>
</dbReference>
<evidence type="ECO:0000256" key="1">
    <source>
        <dbReference type="ARBA" id="ARBA00001974"/>
    </source>
</evidence>
<dbReference type="InterPro" id="IPR017046">
    <property type="entry name" value="Prenylcysteine_Oxase1"/>
</dbReference>
<evidence type="ECO:0000256" key="7">
    <source>
        <dbReference type="ARBA" id="ARBA00023180"/>
    </source>
</evidence>
<dbReference type="Pfam" id="PF13450">
    <property type="entry name" value="NAD_binding_8"/>
    <property type="match status" value="1"/>
</dbReference>
<dbReference type="Proteomes" id="UP001310890">
    <property type="component" value="Unassembled WGS sequence"/>
</dbReference>
<proteinExistence type="inferred from homology"/>
<evidence type="ECO:0000313" key="10">
    <source>
        <dbReference type="EMBL" id="KAK5114368.1"/>
    </source>
</evidence>
<dbReference type="PIRSF" id="PIRSF036292">
    <property type="entry name" value="Prenylcysteine_oxidase"/>
    <property type="match status" value="1"/>
</dbReference>
<feature type="signal peptide" evidence="8">
    <location>
        <begin position="1"/>
        <end position="20"/>
    </location>
</feature>
<feature type="chain" id="PRO_5042860795" description="Prenylcysteine lyase domain-containing protein" evidence="8">
    <location>
        <begin position="21"/>
        <end position="529"/>
    </location>
</feature>
<evidence type="ECO:0000259" key="9">
    <source>
        <dbReference type="Pfam" id="PF07156"/>
    </source>
</evidence>
<evidence type="ECO:0000256" key="5">
    <source>
        <dbReference type="ARBA" id="ARBA00022827"/>
    </source>
</evidence>
<evidence type="ECO:0000313" key="11">
    <source>
        <dbReference type="Proteomes" id="UP001310890"/>
    </source>
</evidence>
<keyword evidence="3" id="KW-0285">Flavoprotein</keyword>
<comment type="similarity">
    <text evidence="2">Belongs to the prenylcysteine oxidase family.</text>
</comment>
<dbReference type="GO" id="GO:0030328">
    <property type="term" value="P:prenylcysteine catabolic process"/>
    <property type="evidence" value="ECO:0007669"/>
    <property type="project" value="InterPro"/>
</dbReference>
<dbReference type="SUPFAM" id="SSF51905">
    <property type="entry name" value="FAD/NAD(P)-binding domain"/>
    <property type="match status" value="1"/>
</dbReference>
<keyword evidence="6" id="KW-0560">Oxidoreductase</keyword>
<feature type="domain" description="Prenylcysteine lyase" evidence="9">
    <location>
        <begin position="148"/>
        <end position="514"/>
    </location>
</feature>
<dbReference type="InterPro" id="IPR010795">
    <property type="entry name" value="Prenylcys_lyase"/>
</dbReference>
<reference evidence="10" key="1">
    <citation type="submission" date="2023-08" db="EMBL/GenBank/DDBJ databases">
        <title>Black Yeasts Isolated from many extreme environments.</title>
        <authorList>
            <person name="Coleine C."/>
            <person name="Stajich J.E."/>
            <person name="Selbmann L."/>
        </authorList>
    </citation>
    <scope>NUCLEOTIDE SEQUENCE</scope>
    <source>
        <strain evidence="10">CCFEE 5401</strain>
    </source>
</reference>
<dbReference type="GO" id="GO:0030327">
    <property type="term" value="P:prenylated protein catabolic process"/>
    <property type="evidence" value="ECO:0007669"/>
    <property type="project" value="TreeGrafter"/>
</dbReference>
<gene>
    <name evidence="10" type="ORF">LTR62_002620</name>
</gene>
<evidence type="ECO:0000256" key="4">
    <source>
        <dbReference type="ARBA" id="ARBA00022729"/>
    </source>
</evidence>
<protein>
    <recommendedName>
        <fullName evidence="9">Prenylcysteine lyase domain-containing protein</fullName>
    </recommendedName>
</protein>
<keyword evidence="7" id="KW-0325">Glycoprotein</keyword>
<accession>A0AAN7TG11</accession>
<dbReference type="EMBL" id="JAVRRL010000018">
    <property type="protein sequence ID" value="KAK5114368.1"/>
    <property type="molecule type" value="Genomic_DNA"/>
</dbReference>
<name>A0AAN7TG11_9PEZI</name>
<keyword evidence="4 8" id="KW-0732">Signal</keyword>
<evidence type="ECO:0000256" key="3">
    <source>
        <dbReference type="ARBA" id="ARBA00022630"/>
    </source>
</evidence>
<evidence type="ECO:0000256" key="8">
    <source>
        <dbReference type="SAM" id="SignalP"/>
    </source>
</evidence>